<dbReference type="RefSeq" id="WP_282593242.1">
    <property type="nucleotide sequence ID" value="NZ_JAPAAF010000045.1"/>
</dbReference>
<reference evidence="1" key="1">
    <citation type="submission" date="2022-10" db="EMBL/GenBank/DDBJ databases">
        <title>Gaoshiqiia sediminis gen. nov., sp. nov., isolated from coastal sediment.</title>
        <authorList>
            <person name="Yu W.X."/>
            <person name="Mu D.S."/>
            <person name="Du J.Z."/>
            <person name="Liang Y.Q."/>
        </authorList>
    </citation>
    <scope>NUCLEOTIDE SEQUENCE</scope>
    <source>
        <strain evidence="1">A06</strain>
    </source>
</reference>
<dbReference type="EMBL" id="JAPAAF010000045">
    <property type="protein sequence ID" value="MCW0484651.1"/>
    <property type="molecule type" value="Genomic_DNA"/>
</dbReference>
<name>A0AA42C9Y5_9BACT</name>
<dbReference type="Proteomes" id="UP001163821">
    <property type="component" value="Unassembled WGS sequence"/>
</dbReference>
<dbReference type="AlphaFoldDB" id="A0AA42C9Y5"/>
<protein>
    <submittedName>
        <fullName evidence="1">Uncharacterized protein</fullName>
    </submittedName>
</protein>
<accession>A0AA42C9Y5</accession>
<evidence type="ECO:0000313" key="2">
    <source>
        <dbReference type="Proteomes" id="UP001163821"/>
    </source>
</evidence>
<sequence length="78" mass="8480">METLFEPSKFTEPVISPVNDIVLAVANFDAVEALPDNEPMNEGAVKLPVKVPPVKGNLLFNVVCKLEMSAINNPFVLN</sequence>
<proteinExistence type="predicted"/>
<comment type="caution">
    <text evidence="1">The sequence shown here is derived from an EMBL/GenBank/DDBJ whole genome shotgun (WGS) entry which is preliminary data.</text>
</comment>
<organism evidence="1 2">
    <name type="scientific">Gaoshiqia sediminis</name>
    <dbReference type="NCBI Taxonomy" id="2986998"/>
    <lineage>
        <taxon>Bacteria</taxon>
        <taxon>Pseudomonadati</taxon>
        <taxon>Bacteroidota</taxon>
        <taxon>Bacteroidia</taxon>
        <taxon>Marinilabiliales</taxon>
        <taxon>Prolixibacteraceae</taxon>
        <taxon>Gaoshiqia</taxon>
    </lineage>
</organism>
<evidence type="ECO:0000313" key="1">
    <source>
        <dbReference type="EMBL" id="MCW0484651.1"/>
    </source>
</evidence>
<keyword evidence="2" id="KW-1185">Reference proteome</keyword>
<gene>
    <name evidence="1" type="ORF">N2K84_18095</name>
</gene>